<protein>
    <submittedName>
        <fullName evidence="3">Uncharacterized protein</fullName>
    </submittedName>
</protein>
<evidence type="ECO:0000256" key="2">
    <source>
        <dbReference type="SAM" id="SignalP"/>
    </source>
</evidence>
<dbReference type="Proteomes" id="UP001293254">
    <property type="component" value="Unassembled WGS sequence"/>
</dbReference>
<keyword evidence="2" id="KW-0732">Signal</keyword>
<reference evidence="3" key="1">
    <citation type="submission" date="2020-06" db="EMBL/GenBank/DDBJ databases">
        <authorList>
            <person name="Li T."/>
            <person name="Hu X."/>
            <person name="Zhang T."/>
            <person name="Song X."/>
            <person name="Zhang H."/>
            <person name="Dai N."/>
            <person name="Sheng W."/>
            <person name="Hou X."/>
            <person name="Wei L."/>
        </authorList>
    </citation>
    <scope>NUCLEOTIDE SEQUENCE</scope>
    <source>
        <strain evidence="3">3651</strain>
        <tissue evidence="3">Leaf</tissue>
    </source>
</reference>
<feature type="compositionally biased region" description="Polar residues" evidence="1">
    <location>
        <begin position="99"/>
        <end position="109"/>
    </location>
</feature>
<reference evidence="3" key="2">
    <citation type="journal article" date="2024" name="Plant">
        <title>Genomic evolution and insights into agronomic trait innovations of Sesamum species.</title>
        <authorList>
            <person name="Miao H."/>
            <person name="Wang L."/>
            <person name="Qu L."/>
            <person name="Liu H."/>
            <person name="Sun Y."/>
            <person name="Le M."/>
            <person name="Wang Q."/>
            <person name="Wei S."/>
            <person name="Zheng Y."/>
            <person name="Lin W."/>
            <person name="Duan Y."/>
            <person name="Cao H."/>
            <person name="Xiong S."/>
            <person name="Wang X."/>
            <person name="Wei L."/>
            <person name="Li C."/>
            <person name="Ma Q."/>
            <person name="Ju M."/>
            <person name="Zhao R."/>
            <person name="Li G."/>
            <person name="Mu C."/>
            <person name="Tian Q."/>
            <person name="Mei H."/>
            <person name="Zhang T."/>
            <person name="Gao T."/>
            <person name="Zhang H."/>
        </authorList>
    </citation>
    <scope>NUCLEOTIDE SEQUENCE</scope>
    <source>
        <strain evidence="3">3651</strain>
    </source>
</reference>
<feature type="chain" id="PRO_5042256458" evidence="2">
    <location>
        <begin position="20"/>
        <end position="109"/>
    </location>
</feature>
<feature type="compositionally biased region" description="Pro residues" evidence="1">
    <location>
        <begin position="74"/>
        <end position="85"/>
    </location>
</feature>
<feature type="region of interest" description="Disordered" evidence="1">
    <location>
        <begin position="51"/>
        <end position="109"/>
    </location>
</feature>
<evidence type="ECO:0000256" key="1">
    <source>
        <dbReference type="SAM" id="MobiDB-lite"/>
    </source>
</evidence>
<accession>A0AAE2CXV9</accession>
<organism evidence="3 4">
    <name type="scientific">Sesamum alatum</name>
    <dbReference type="NCBI Taxonomy" id="300844"/>
    <lineage>
        <taxon>Eukaryota</taxon>
        <taxon>Viridiplantae</taxon>
        <taxon>Streptophyta</taxon>
        <taxon>Embryophyta</taxon>
        <taxon>Tracheophyta</taxon>
        <taxon>Spermatophyta</taxon>
        <taxon>Magnoliopsida</taxon>
        <taxon>eudicotyledons</taxon>
        <taxon>Gunneridae</taxon>
        <taxon>Pentapetalae</taxon>
        <taxon>asterids</taxon>
        <taxon>lamiids</taxon>
        <taxon>Lamiales</taxon>
        <taxon>Pedaliaceae</taxon>
        <taxon>Sesamum</taxon>
    </lineage>
</organism>
<name>A0AAE2CXV9_9LAMI</name>
<gene>
    <name evidence="3" type="ORF">Salat_0145000</name>
</gene>
<dbReference type="AlphaFoldDB" id="A0AAE2CXV9"/>
<sequence length="109" mass="12218">MARFHLVLAMIMFISSMDAGKRLIAAGRHLEEDRPPNFGFPELSPPFPRIPIWPPETDLPDHGDRPPNFGFPELSPPFPEIPIWPPETHSLADLKTESRSSLPPVSESV</sequence>
<comment type="caution">
    <text evidence="3">The sequence shown here is derived from an EMBL/GenBank/DDBJ whole genome shotgun (WGS) entry which is preliminary data.</text>
</comment>
<dbReference type="EMBL" id="JACGWO010000001">
    <property type="protein sequence ID" value="KAK4438109.1"/>
    <property type="molecule type" value="Genomic_DNA"/>
</dbReference>
<evidence type="ECO:0000313" key="4">
    <source>
        <dbReference type="Proteomes" id="UP001293254"/>
    </source>
</evidence>
<evidence type="ECO:0000313" key="3">
    <source>
        <dbReference type="EMBL" id="KAK4438109.1"/>
    </source>
</evidence>
<feature type="signal peptide" evidence="2">
    <location>
        <begin position="1"/>
        <end position="19"/>
    </location>
</feature>
<proteinExistence type="predicted"/>
<keyword evidence="4" id="KW-1185">Reference proteome</keyword>